<dbReference type="GO" id="GO:0003676">
    <property type="term" value="F:nucleic acid binding"/>
    <property type="evidence" value="ECO:0007669"/>
    <property type="project" value="InterPro"/>
</dbReference>
<dbReference type="InterPro" id="IPR036397">
    <property type="entry name" value="RNaseH_sf"/>
</dbReference>
<dbReference type="AlphaFoldDB" id="A0A8C9XEU8"/>
<reference evidence="1" key="1">
    <citation type="submission" date="2025-08" db="UniProtKB">
        <authorList>
            <consortium name="Ensembl"/>
        </authorList>
    </citation>
    <scope>IDENTIFICATION</scope>
</reference>
<accession>A0A8C9XEU8</accession>
<proteinExistence type="predicted"/>
<organism evidence="1 2">
    <name type="scientific">Sander lucioperca</name>
    <name type="common">Pike-perch</name>
    <name type="synonym">Perca lucioperca</name>
    <dbReference type="NCBI Taxonomy" id="283035"/>
    <lineage>
        <taxon>Eukaryota</taxon>
        <taxon>Metazoa</taxon>
        <taxon>Chordata</taxon>
        <taxon>Craniata</taxon>
        <taxon>Vertebrata</taxon>
        <taxon>Euteleostomi</taxon>
        <taxon>Actinopterygii</taxon>
        <taxon>Neopterygii</taxon>
        <taxon>Teleostei</taxon>
        <taxon>Neoteleostei</taxon>
        <taxon>Acanthomorphata</taxon>
        <taxon>Eupercaria</taxon>
        <taxon>Perciformes</taxon>
        <taxon>Percoidei</taxon>
        <taxon>Percidae</taxon>
        <taxon>Luciopercinae</taxon>
        <taxon>Sander</taxon>
    </lineage>
</organism>
<dbReference type="Ensembl" id="ENSSLUT00000008945.1">
    <property type="protein sequence ID" value="ENSSLUP00000008664.1"/>
    <property type="gene ID" value="ENSSLUG00000004082.1"/>
</dbReference>
<name>A0A8C9XEU8_SANLU</name>
<keyword evidence="2" id="KW-1185">Reference proteome</keyword>
<dbReference type="GeneTree" id="ENSGT01150000289322"/>
<reference evidence="1" key="2">
    <citation type="submission" date="2025-09" db="UniProtKB">
        <authorList>
            <consortium name="Ensembl"/>
        </authorList>
    </citation>
    <scope>IDENTIFICATION</scope>
</reference>
<protein>
    <submittedName>
        <fullName evidence="1">Uncharacterized protein</fullName>
    </submittedName>
</protein>
<dbReference type="Gene3D" id="3.30.420.10">
    <property type="entry name" value="Ribonuclease H-like superfamily/Ribonuclease H"/>
    <property type="match status" value="1"/>
</dbReference>
<evidence type="ECO:0000313" key="1">
    <source>
        <dbReference type="Ensembl" id="ENSSLUP00000008664.1"/>
    </source>
</evidence>
<sequence>MLIVRIWRKQNEIMEPSCLVTTVQAGGGGVMVWGMLSYQYGPTFLKNASSTLRKGVKHSISMVFLIIL</sequence>
<dbReference type="Proteomes" id="UP000694568">
    <property type="component" value="Unplaced"/>
</dbReference>
<evidence type="ECO:0000313" key="2">
    <source>
        <dbReference type="Proteomes" id="UP000694568"/>
    </source>
</evidence>